<feature type="transmembrane region" description="Helical" evidence="1">
    <location>
        <begin position="35"/>
        <end position="56"/>
    </location>
</feature>
<sequence>MIDRNLARGVFLAAVALTFGGYSLRYPVGSWDRAGPGLFPLMVSGALLAMALMMVVRSRFQKPEPFEFNVKNIGLLLVSLCVFALLSLYVNMVVAIVAMVFISGKAAATYSVSRNIKISLGLIVVAFAFQKLLGLSLPLL</sequence>
<evidence type="ECO:0000313" key="3">
    <source>
        <dbReference type="EMBL" id="AVO35276.1"/>
    </source>
</evidence>
<evidence type="ECO:0000256" key="1">
    <source>
        <dbReference type="SAM" id="Phobius"/>
    </source>
</evidence>
<dbReference type="OrthoDB" id="8902299at2"/>
<keyword evidence="1" id="KW-1133">Transmembrane helix</keyword>
<dbReference type="AlphaFoldDB" id="A0A2S0MHG2"/>
<proteinExistence type="predicted"/>
<keyword evidence="4" id="KW-1185">Reference proteome</keyword>
<feature type="transmembrane region" description="Helical" evidence="1">
    <location>
        <begin position="119"/>
        <end position="139"/>
    </location>
</feature>
<reference evidence="3 4" key="1">
    <citation type="submission" date="2018-03" db="EMBL/GenBank/DDBJ databases">
        <title>Genome sequencing of Ottowia sp.</title>
        <authorList>
            <person name="Kim S.-J."/>
            <person name="Heo J."/>
            <person name="Kwon S.-W."/>
        </authorList>
    </citation>
    <scope>NUCLEOTIDE SEQUENCE [LARGE SCALE GENOMIC DNA]</scope>
    <source>
        <strain evidence="3 4">KADR8-3</strain>
    </source>
</reference>
<name>A0A2S0MHG2_9BURK</name>
<protein>
    <submittedName>
        <fullName evidence="3">Tripartite tricarboxylate transporter TctB</fullName>
    </submittedName>
</protein>
<dbReference type="Pfam" id="PF07331">
    <property type="entry name" value="TctB"/>
    <property type="match status" value="1"/>
</dbReference>
<feature type="domain" description="DUF1468" evidence="2">
    <location>
        <begin position="9"/>
        <end position="138"/>
    </location>
</feature>
<keyword evidence="1" id="KW-0472">Membrane</keyword>
<dbReference type="Proteomes" id="UP000239709">
    <property type="component" value="Chromosome"/>
</dbReference>
<keyword evidence="1" id="KW-0812">Transmembrane</keyword>
<evidence type="ECO:0000259" key="2">
    <source>
        <dbReference type="Pfam" id="PF07331"/>
    </source>
</evidence>
<evidence type="ECO:0000313" key="4">
    <source>
        <dbReference type="Proteomes" id="UP000239709"/>
    </source>
</evidence>
<organism evidence="3 4">
    <name type="scientific">Ottowia oryzae</name>
    <dbReference type="NCBI Taxonomy" id="2109914"/>
    <lineage>
        <taxon>Bacteria</taxon>
        <taxon>Pseudomonadati</taxon>
        <taxon>Pseudomonadota</taxon>
        <taxon>Betaproteobacteria</taxon>
        <taxon>Burkholderiales</taxon>
        <taxon>Comamonadaceae</taxon>
        <taxon>Ottowia</taxon>
    </lineage>
</organism>
<dbReference type="EMBL" id="CP027666">
    <property type="protein sequence ID" value="AVO35276.1"/>
    <property type="molecule type" value="Genomic_DNA"/>
</dbReference>
<accession>A0A2S0MHG2</accession>
<dbReference type="KEGG" id="otk:C6570_14340"/>
<dbReference type="InterPro" id="IPR009936">
    <property type="entry name" value="DUF1468"/>
</dbReference>
<gene>
    <name evidence="3" type="ORF">C6570_14340</name>
</gene>